<dbReference type="GO" id="GO:0000977">
    <property type="term" value="F:RNA polymerase II transcription regulatory region sequence-specific DNA binding"/>
    <property type="evidence" value="ECO:0007669"/>
    <property type="project" value="TreeGrafter"/>
</dbReference>
<dbReference type="Gene3D" id="3.30.160.60">
    <property type="entry name" value="Classic Zinc Finger"/>
    <property type="match status" value="2"/>
</dbReference>
<evidence type="ECO:0000256" key="4">
    <source>
        <dbReference type="ARBA" id="ARBA00022833"/>
    </source>
</evidence>
<sequence>MSSIVCSCDRAFSSEKGLRDHRKAVAAHICPDCNRCLRTNKSLQRHRARSSPACGQNPLKNIGKWRCNDCGEMFDSRAALKAHVRVAEHAAEFRCCDCNKDFKDYISLKNHLRDKVHVRPPVKPQTQQARCGDCDRTFRTKAALQQHLASVIHCPISNLPCLAGKLCGAKCSTHFRSPSAMVAHMESGSCSSGMDRERLNRLILLQDRDNLITSTSGIAELSGWVSLEDEDGSPSQSGVMTPSTESGEGAMLTPSSSQLDLASLVGQRLAMSECSDSESICTELAEDAIYLCPLCPNSKRRFVGRTALEQHMHSAAHTPKVFHCPSLLFQPESRGTKPGMKHFSTLSGLVAHIESGACRGGKSGLRTVMQYMEDRLEEMGISFKLLGI</sequence>
<feature type="domain" description="C2H2-type" evidence="7">
    <location>
        <begin position="93"/>
        <end position="117"/>
    </location>
</feature>
<dbReference type="InterPro" id="IPR013087">
    <property type="entry name" value="Znf_C2H2_type"/>
</dbReference>
<organism evidence="8 9">
    <name type="scientific">Trichoderma longibrachiatum ATCC 18648</name>
    <dbReference type="NCBI Taxonomy" id="983965"/>
    <lineage>
        <taxon>Eukaryota</taxon>
        <taxon>Fungi</taxon>
        <taxon>Dikarya</taxon>
        <taxon>Ascomycota</taxon>
        <taxon>Pezizomycotina</taxon>
        <taxon>Sordariomycetes</taxon>
        <taxon>Hypocreomycetidae</taxon>
        <taxon>Hypocreales</taxon>
        <taxon>Hypocreaceae</taxon>
        <taxon>Trichoderma</taxon>
    </lineage>
</organism>
<dbReference type="Pfam" id="PF00096">
    <property type="entry name" value="zf-C2H2"/>
    <property type="match status" value="3"/>
</dbReference>
<keyword evidence="4" id="KW-0862">Zinc</keyword>
<feature type="domain" description="C2H2-type" evidence="7">
    <location>
        <begin position="129"/>
        <end position="153"/>
    </location>
</feature>
<dbReference type="PANTHER" id="PTHR24409:SF295">
    <property type="entry name" value="AZ2-RELATED"/>
    <property type="match status" value="1"/>
</dbReference>
<evidence type="ECO:0000256" key="6">
    <source>
        <dbReference type="SAM" id="MobiDB-lite"/>
    </source>
</evidence>
<dbReference type="PROSITE" id="PS00028">
    <property type="entry name" value="ZINC_FINGER_C2H2_1"/>
    <property type="match status" value="3"/>
</dbReference>
<dbReference type="SUPFAM" id="SSF57667">
    <property type="entry name" value="beta-beta-alpha zinc fingers"/>
    <property type="match status" value="1"/>
</dbReference>
<feature type="domain" description="C2H2-type" evidence="7">
    <location>
        <begin position="65"/>
        <end position="94"/>
    </location>
</feature>
<evidence type="ECO:0000313" key="8">
    <source>
        <dbReference type="EMBL" id="PTB80033.1"/>
    </source>
</evidence>
<proteinExistence type="predicted"/>
<feature type="region of interest" description="Disordered" evidence="6">
    <location>
        <begin position="229"/>
        <end position="253"/>
    </location>
</feature>
<dbReference type="EMBL" id="KZ679127">
    <property type="protein sequence ID" value="PTB80033.1"/>
    <property type="molecule type" value="Genomic_DNA"/>
</dbReference>
<dbReference type="PANTHER" id="PTHR24409">
    <property type="entry name" value="ZINC FINGER PROTEIN 142"/>
    <property type="match status" value="1"/>
</dbReference>
<keyword evidence="3 5" id="KW-0863">Zinc-finger</keyword>
<dbReference type="SMART" id="SM00355">
    <property type="entry name" value="ZnF_C2H2"/>
    <property type="match status" value="5"/>
</dbReference>
<evidence type="ECO:0000256" key="5">
    <source>
        <dbReference type="PROSITE-ProRule" id="PRU00042"/>
    </source>
</evidence>
<gene>
    <name evidence="8" type="ORF">M440DRAFT_1325585</name>
</gene>
<dbReference type="AlphaFoldDB" id="A0A2T4CER0"/>
<dbReference type="GO" id="GO:0000981">
    <property type="term" value="F:DNA-binding transcription factor activity, RNA polymerase II-specific"/>
    <property type="evidence" value="ECO:0007669"/>
    <property type="project" value="TreeGrafter"/>
</dbReference>
<dbReference type="InterPro" id="IPR036236">
    <property type="entry name" value="Znf_C2H2_sf"/>
</dbReference>
<protein>
    <recommendedName>
        <fullName evidence="7">C2H2-type domain-containing protein</fullName>
    </recommendedName>
</protein>
<accession>A0A2T4CER0</accession>
<feature type="compositionally biased region" description="Polar residues" evidence="6">
    <location>
        <begin position="233"/>
        <end position="246"/>
    </location>
</feature>
<evidence type="ECO:0000313" key="9">
    <source>
        <dbReference type="Proteomes" id="UP000240760"/>
    </source>
</evidence>
<dbReference type="Proteomes" id="UP000240760">
    <property type="component" value="Unassembled WGS sequence"/>
</dbReference>
<dbReference type="GO" id="GO:0005634">
    <property type="term" value="C:nucleus"/>
    <property type="evidence" value="ECO:0007669"/>
    <property type="project" value="TreeGrafter"/>
</dbReference>
<dbReference type="PROSITE" id="PS50157">
    <property type="entry name" value="ZINC_FINGER_C2H2_2"/>
    <property type="match status" value="3"/>
</dbReference>
<evidence type="ECO:0000256" key="3">
    <source>
        <dbReference type="ARBA" id="ARBA00022771"/>
    </source>
</evidence>
<evidence type="ECO:0000256" key="2">
    <source>
        <dbReference type="ARBA" id="ARBA00022737"/>
    </source>
</evidence>
<dbReference type="GO" id="GO:0008270">
    <property type="term" value="F:zinc ion binding"/>
    <property type="evidence" value="ECO:0007669"/>
    <property type="project" value="UniProtKB-KW"/>
</dbReference>
<keyword evidence="9" id="KW-1185">Reference proteome</keyword>
<dbReference type="STRING" id="983965.A0A2T4CER0"/>
<dbReference type="OrthoDB" id="6105938at2759"/>
<name>A0A2T4CER0_TRILO</name>
<reference evidence="8 9" key="1">
    <citation type="submission" date="2016-07" db="EMBL/GenBank/DDBJ databases">
        <title>Multiple horizontal gene transfer events from other fungi enriched the ability of initially mycotrophic Trichoderma (Ascomycota) to feed on dead plant biomass.</title>
        <authorList>
            <consortium name="DOE Joint Genome Institute"/>
            <person name="Aerts A."/>
            <person name="Atanasova L."/>
            <person name="Chenthamara K."/>
            <person name="Zhang J."/>
            <person name="Grujic M."/>
            <person name="Henrissat B."/>
            <person name="Kuo A."/>
            <person name="Salamov A."/>
            <person name="Lipzen A."/>
            <person name="Labutti K."/>
            <person name="Barry K."/>
            <person name="Miao Y."/>
            <person name="Rahimi M.J."/>
            <person name="Shen Q."/>
            <person name="Grigoriev I.V."/>
            <person name="Kubicek C.P."/>
            <person name="Druzhinina I.S."/>
        </authorList>
    </citation>
    <scope>NUCLEOTIDE SEQUENCE [LARGE SCALE GENOMIC DNA]</scope>
    <source>
        <strain evidence="8 9">ATCC 18648</strain>
    </source>
</reference>
<evidence type="ECO:0000256" key="1">
    <source>
        <dbReference type="ARBA" id="ARBA00022723"/>
    </source>
</evidence>
<keyword evidence="2" id="KW-0677">Repeat</keyword>
<evidence type="ECO:0000259" key="7">
    <source>
        <dbReference type="PROSITE" id="PS50157"/>
    </source>
</evidence>
<keyword evidence="1" id="KW-0479">Metal-binding</keyword>